<proteinExistence type="inferred from homology"/>
<sequence length="138" mass="15586">MDLKQVAKDTAKTIVSYLTYQAVRTVVAQLRETNPPLSVWLHGFSSTGKIQDGEAYLQELLDVNQQLAFRVMTVRAHLAEEISDFLPEMVRTGIQQANMEHRRQYLERVTQLSPSEPLSIAEPPVDSEPESDDSNESI</sequence>
<evidence type="ECO:0000256" key="7">
    <source>
        <dbReference type="ARBA" id="ARBA00024446"/>
    </source>
</evidence>
<dbReference type="InterPro" id="IPR046381">
    <property type="entry name" value="RbcX"/>
</dbReference>
<dbReference type="InterPro" id="IPR003435">
    <property type="entry name" value="Chaperonin_RcbX"/>
</dbReference>
<feature type="region of interest" description="Disordered" evidence="9">
    <location>
        <begin position="112"/>
        <end position="138"/>
    </location>
</feature>
<dbReference type="InterPro" id="IPR038052">
    <property type="entry name" value="Chaperonin_RbcX_sf"/>
</dbReference>
<evidence type="ECO:0000256" key="2">
    <source>
        <dbReference type="ARBA" id="ARBA00022531"/>
    </source>
</evidence>
<dbReference type="HAMAP" id="MF_00855">
    <property type="entry name" value="RbcX"/>
    <property type="match status" value="1"/>
</dbReference>
<dbReference type="GO" id="GO:0044183">
    <property type="term" value="F:protein folding chaperone"/>
    <property type="evidence" value="ECO:0007669"/>
    <property type="project" value="InterPro"/>
</dbReference>
<accession>A0A2R4QLN8</accession>
<dbReference type="PANTHER" id="PTHR33791:SF1">
    <property type="entry name" value="RUBISCO CHAPERONE RBCX"/>
    <property type="match status" value="1"/>
</dbReference>
<dbReference type="GO" id="GO:0031470">
    <property type="term" value="C:carboxysome"/>
    <property type="evidence" value="ECO:0007669"/>
    <property type="project" value="UniProtKB-SubCell"/>
</dbReference>
<keyword evidence="1 8" id="KW-0963">Cytoplasm</keyword>
<comment type="similarity">
    <text evidence="8">Belongs to the RbcX family.</text>
</comment>
<dbReference type="SUPFAM" id="SSF158615">
    <property type="entry name" value="RbcX-like"/>
    <property type="match status" value="1"/>
</dbReference>
<comment type="subunit">
    <text evidence="8">Homodimer. Interacts with the exposed C-terminal peptide of RbcL via its central cleft, contacts a second RbcL monomer via its peripheral polar surface.</text>
</comment>
<evidence type="ECO:0000256" key="5">
    <source>
        <dbReference type="ARBA" id="ARBA00023669"/>
    </source>
</evidence>
<name>A0A2R4QLN8_9CYAN</name>
<evidence type="ECO:0000256" key="9">
    <source>
        <dbReference type="SAM" id="MobiDB-lite"/>
    </source>
</evidence>
<gene>
    <name evidence="8 10" type="primary">rbcX</name>
</gene>
<evidence type="ECO:0000256" key="1">
    <source>
        <dbReference type="ARBA" id="ARBA00022490"/>
    </source>
</evidence>
<dbReference type="PANTHER" id="PTHR33791">
    <property type="entry name" value="CHAPERONIN-LIKE RBCX PROTEIN 1, CHLOROPLASTIC"/>
    <property type="match status" value="1"/>
</dbReference>
<keyword evidence="2 8" id="KW-0602">Photosynthesis</keyword>
<feature type="compositionally biased region" description="Acidic residues" evidence="9">
    <location>
        <begin position="125"/>
        <end position="138"/>
    </location>
</feature>
<evidence type="ECO:0000256" key="6">
    <source>
        <dbReference type="ARBA" id="ARBA00023866"/>
    </source>
</evidence>
<dbReference type="GO" id="GO:0110102">
    <property type="term" value="P:ribulose bisphosphate carboxylase complex assembly"/>
    <property type="evidence" value="ECO:0007669"/>
    <property type="project" value="UniProtKB-UniRule"/>
</dbReference>
<keyword evidence="3 8" id="KW-0143">Chaperone</keyword>
<dbReference type="GO" id="GO:0005737">
    <property type="term" value="C:cytoplasm"/>
    <property type="evidence" value="ECO:0007669"/>
    <property type="project" value="UniProtKB-SubCell"/>
</dbReference>
<dbReference type="NCBIfam" id="NF047598">
    <property type="entry name" value="ChaprRbcXCyano"/>
    <property type="match status" value="1"/>
</dbReference>
<keyword evidence="5 8" id="KW-1282">Carboxysome</keyword>
<protein>
    <recommendedName>
        <fullName evidence="6 8">RuBisCO chaperone RbcX</fullName>
    </recommendedName>
</protein>
<evidence type="ECO:0000256" key="4">
    <source>
        <dbReference type="ARBA" id="ARBA00023300"/>
    </source>
</evidence>
<evidence type="ECO:0000256" key="3">
    <source>
        <dbReference type="ARBA" id="ARBA00023186"/>
    </source>
</evidence>
<dbReference type="Pfam" id="PF02341">
    <property type="entry name" value="RbcX"/>
    <property type="match status" value="1"/>
</dbReference>
<comment type="function">
    <text evidence="8">An RbcL-specific chaperone. The central cleft of the RbcX homodimer (RbcX2) binds the C-terminus of an RbcL monomer, stabilizing the C-terminus and probably preventing its reassociation with chaperonin GroEL-ES. At the same time the peripheral region of RbcX2 binds a second RbcL monomer, bridging the RbcL homodimers in the correct orientation. The RbcX2(2)-bound RbcL dimers then assemble into the RbcL8 core (RbcL8-(RbcX2)8). RbcS binding triggers the release of RbcX2.</text>
</comment>
<evidence type="ECO:0000256" key="8">
    <source>
        <dbReference type="HAMAP-Rule" id="MF_00855"/>
    </source>
</evidence>
<dbReference type="GO" id="GO:0015977">
    <property type="term" value="P:carbon fixation"/>
    <property type="evidence" value="ECO:0007669"/>
    <property type="project" value="UniProtKB-UniRule"/>
</dbReference>
<dbReference type="EMBL" id="KY498251">
    <property type="protein sequence ID" value="AVY53678.1"/>
    <property type="molecule type" value="Genomic_DNA"/>
</dbReference>
<keyword evidence="4 8" id="KW-0120">Carbon dioxide fixation</keyword>
<keyword evidence="7" id="KW-1283">Bacterial microcompartment</keyword>
<comment type="subcellular location">
    <subcellularLocation>
        <location evidence="8">Carboxysome</location>
    </subcellularLocation>
    <subcellularLocation>
        <location evidence="8">Cytoplasm</location>
    </subcellularLocation>
    <text evidence="8">Most protein is cytoplasmic, but some is in the carboxysome.</text>
</comment>
<dbReference type="Gene3D" id="1.10.1200.210">
    <property type="entry name" value="Chaperonin-like RbcX"/>
    <property type="match status" value="1"/>
</dbReference>
<comment type="domain">
    <text evidence="8">The homodimer has 2 functional domains, a central cleft essential for production of soluble RbcL in which the RbcL peptide binds, and a polar surface which plays a role in correct RbcL subunit arrangement.</text>
</comment>
<evidence type="ECO:0000313" key="10">
    <source>
        <dbReference type="EMBL" id="AVY53678.1"/>
    </source>
</evidence>
<organism evidence="10">
    <name type="scientific">Oculatella kauaiensis HA4348-LM1</name>
    <dbReference type="NCBI Taxonomy" id="1382959"/>
    <lineage>
        <taxon>Bacteria</taxon>
        <taxon>Bacillati</taxon>
        <taxon>Cyanobacteriota</taxon>
        <taxon>Cyanophyceae</taxon>
        <taxon>Oculatellales</taxon>
        <taxon>Oculatellaceae</taxon>
        <taxon>Oculatella</taxon>
    </lineage>
</organism>
<dbReference type="GO" id="GO:0015979">
    <property type="term" value="P:photosynthesis"/>
    <property type="evidence" value="ECO:0007669"/>
    <property type="project" value="UniProtKB-KW"/>
</dbReference>
<dbReference type="AlphaFoldDB" id="A0A2R4QLN8"/>
<reference evidence="10" key="1">
    <citation type="submission" date="2017-01" db="EMBL/GenBank/DDBJ databases">
        <title>Oculatellaceae fam. nov., a new family in the Synechococcales (Cyanobacteria).</title>
        <authorList>
            <person name="Mai T."/>
            <person name="Johansen J.R."/>
            <person name="Pietrasiak N."/>
            <person name="Bohunicka M."/>
        </authorList>
    </citation>
    <scope>NUCLEOTIDE SEQUENCE</scope>
    <source>
        <strain evidence="10">HA4348-LM1</strain>
    </source>
</reference>